<dbReference type="SUPFAM" id="SSF53756">
    <property type="entry name" value="UDP-Glycosyltransferase/glycogen phosphorylase"/>
    <property type="match status" value="1"/>
</dbReference>
<dbReference type="Proteomes" id="UP000813461">
    <property type="component" value="Unassembled WGS sequence"/>
</dbReference>
<name>A0A8K0W2A7_9PLEO</name>
<evidence type="ECO:0000313" key="4">
    <source>
        <dbReference type="EMBL" id="KAH7091998.1"/>
    </source>
</evidence>
<evidence type="ECO:0000256" key="1">
    <source>
        <dbReference type="SAM" id="Coils"/>
    </source>
</evidence>
<feature type="compositionally biased region" description="Low complexity" evidence="2">
    <location>
        <begin position="2829"/>
        <end position="2855"/>
    </location>
</feature>
<dbReference type="Pfam" id="PF13692">
    <property type="entry name" value="Glyco_trans_1_4"/>
    <property type="match status" value="1"/>
</dbReference>
<feature type="transmembrane region" description="Helical" evidence="3">
    <location>
        <begin position="916"/>
        <end position="940"/>
    </location>
</feature>
<dbReference type="PANTHER" id="PTHR12526:SF604">
    <property type="entry name" value="TRANSFERASE, PUTATIVE (AFU_ORTHOLOGUE AFUA_4G14070)-RELATED"/>
    <property type="match status" value="1"/>
</dbReference>
<keyword evidence="4" id="KW-0808">Transferase</keyword>
<feature type="transmembrane region" description="Helical" evidence="3">
    <location>
        <begin position="1296"/>
        <end position="1317"/>
    </location>
</feature>
<keyword evidence="5" id="KW-1185">Reference proteome</keyword>
<evidence type="ECO:0000256" key="3">
    <source>
        <dbReference type="SAM" id="Phobius"/>
    </source>
</evidence>
<keyword evidence="1" id="KW-0175">Coiled coil</keyword>
<sequence>MVSARFSKSLSSIVVSRYSPSFCQAFTMAVSYLGLDAVGWHVMLESWWNKVIAIFLLATIVLGALYLLYRLFLSLRTYWLRRQQRVVVPKAVARHLARLQRGAKPITALRAASEELKSFGVYLGSFDSPATPAQARILSQWDVVILNPLASGVADALSTCAYASPNVLGRVDVHSLMISERGTNEEQIIRSIRIFDETIANFFRVGKSMESCFTGILLSNFVNHFSAPVLNELISYVNSLGFSLWLEMDAPHYLSDAQCRAINMKAVGGIVYRNGTIRKNGEQADYHQMEKMRTAMRAIASHRVPNGPPILMCEIVDDGVEHQYAVTQRSFNWCRYNSALCWIGSATALVDADAAAVHTVSEKPLGALMWMKSDKNMKAHNVWRSNDKISPFKEENNALYDTLHAFVPDLASRLRYIPSTSFDLPGNTGALVESVRYSQALKDPRSSPLSRSADGADYSGMGCFQLGLEATADQFDELLQAQRHLKDLNLLQQLQTDELQKIREQIQVLQEARGSRALTVAASTAIEDLLAMLDNHENPDDAQLKVFVGLHSGFQAGADVQFWGLFDNDASYGGLDIYLSGFTQDRASTVLHTYLSSQGCTRAECFMAEFAMAELNKDLSVAWSLPTRIVSDVEKLSPVETILLRQRLSPKIGEDSFLLARIRAVCEYQLVTRPSMTQLRMLNSKEFLSGKISINSLVASRLDWHRECGWAHTDPGRASDLVSEVIARLYQVLMEGESELYERLGNVMQTVMQKDRIDAGADLLALAVFCAFRKFSIDEIYLEVLDRNAFPNHSTDQAGVFAENFAVGSRCDSFFDFSPRVLGTILSDRYRKYYMQNQPPDREDGYTELPTAYAAMQVDSDPDFGKEKVSSIYKVTFLGIFAVPALIDIGLLTTIGRGLYLTTFMTSNQKTFATTALMLALLVCGSIGSWISSGGCYYIYASAFPAMNMFVMTRFVAGVAVVLVGSAVSFIVIAITYTPGDAAIFVFYFAMLATYLLALSALSIYQIPGSDFQSGRTVIMMCIPILFISPVLTIFVQHDVPVYLSVLTLFLSSLLYGARQVMSGWATWYLNIPVVTDAEVVGWYATKHSMTASGEDLKELSATGLPRAELHQAVAKEANRHFWNTKTKDPLVAKMAAGYASTKFLMTWYCRHRRTAMPLPYSPTWNLTLKAGLENITNMQKGLKLHNAFLHWRHTGSDVWSGILYFIVALLDKWAALVTDGGLVGLSAASTETYRLAVGFGLCYYLIGAVSLDAVSQPLWIAANEKTVQPITSLKSLRQATTNDASVRRKLYWSNLAKFFFLHLWGASVTAALMWTFDKSMDAMVMYLAYIGAYSGLLFYQYNKIFCGTNAAQCLALASILGLPAGIALHLKLPQFGYSGVIALGFATWIAGLHSLYVTKIGLPEILAFRSSRSSASEEDHSSKETPSSFSYSSLEPYPDLSQATLFKAFEAVQSLPEDQRFRLKPSEHPGARVLEFLVHRSKAPRSDVLDNAFPLAQQIIERAVELWTSGLTTIDLVGARHFPRGDQRLRSLVQKRGDQVHILVALGAELNQEEWMMDIHRKSRIIAEALIQATCQNHLGMSQDHSALAELIVTDDVGGVEVPIPEGIKRQLETSATERALVVRNGSKVLLRHLLLGVNAEVEWDDMPKNIRDFLLRHCTGQPEILSAEEEAWITSRSCATDAFNCREYIARYDVSAALSAATLAYAKAFGPSLGSYGSDNDGLFLNDEEIFANTDLTLTIASRGPLKRFFFRFQQVWKACVKFLILSLVADPEYQRELDYMIRTQPLFIHWPVTFLLNGIWIYVKFLQGLIIPVVLFHGRQNVSQLQSNMKGMKTVLKKNKVIIENLRGSSTGFWSRQEDGSVRLRQYNGKHEKEPEDSKQLVAINTYGEKFLLRQREEYKGDKLLNMFTYEYPQGQKSTKLPLQRQCIQGRLSGEIVQYDWRGYVTTGSTFRGTNPVQFTYWYRRNAKFEDELLRGEYVLPHITIRIMWSMPPRSHPERLDDWVPFPNVTEATFIEGSEVYHATWAYEHKFHPSISTTLNGEPTDTPKMISEDWFHVLDKPQKLGFLSDNPLINFSSVSNNVVSRFLGLNVKRYPMSTAHARTQLWKLWKNGRELDAVTARWLDEDLVRSDSSLKSYWRNRDLGLLNRATKYLDTHADTIMARTDVDSEISAWVHVAYNISDLYSFGSGGDTTINTRTHSGQIQDSDDELHVMAMDTSTWPYEPGGVSACRRDMVNDLKTTKWHIVAEMAHDYGVPRFQIERNVKSLTILPLWGLDFLNPTHGMLRNCLDSEVVERSYDTRTADIQKHFLPILTSLVKCSRTNHLTREHLEESTKALVDLNTYFESSRSWNDVWSSDIVKTTWRELWLSEDIQDALNVSEWWDFEKPTMQQLDQALNLWCRYLFIFSIPVPEKIPDVFQASHHFTGATYGILCKVKRNVSLHVWDHCISFREFTTFMSSAVSFDMPFVNSSLMSLGHLACVLLEHHADVVLPCCDYYNPGWEVELGTAEGALEHRRTFARKIDPVVNGICNMEKFEPIKTIKTDTPTVVMLSHIQYVKDIKNAIMATDLIVNKWGFTDYSLHIYGDMERAASHSTECQELIASKGLGDHCVLKGLGNASLVLQDAWVFLNSSISEGLPLAMGEAALTGVPVVCTDVGASYCVVTDRTTGDQFSEVVPPNDCESLARAQINILALLGKWASHAEDGPGVLPPVLSYPNPTAEEVKAISQRMYDKKDQRRKLGMMGRENVLKNFSADRYLREHEQMLWIGKYRSPNYRATLRSHNATMGKGLYPYAGPSAETSANNSSTWLGGSLGVPEKKGFGISMTSLPRPLSTPRLTPDRWSSAPSSRASSIWKLKESVPW</sequence>
<protein>
    <submittedName>
        <fullName evidence="4">Glycosyl transferase</fullName>
    </submittedName>
</protein>
<feature type="transmembrane region" description="Helical" evidence="3">
    <location>
        <begin position="1377"/>
        <end position="1398"/>
    </location>
</feature>
<keyword evidence="3" id="KW-0812">Transmembrane</keyword>
<feature type="transmembrane region" description="Helical" evidence="3">
    <location>
        <begin position="1323"/>
        <end position="1342"/>
    </location>
</feature>
<dbReference type="GO" id="GO:0016740">
    <property type="term" value="F:transferase activity"/>
    <property type="evidence" value="ECO:0007669"/>
    <property type="project" value="UniProtKB-KW"/>
</dbReference>
<feature type="region of interest" description="Disordered" evidence="2">
    <location>
        <begin position="2829"/>
        <end position="2865"/>
    </location>
</feature>
<evidence type="ECO:0000313" key="5">
    <source>
        <dbReference type="Proteomes" id="UP000813461"/>
    </source>
</evidence>
<proteinExistence type="predicted"/>
<feature type="transmembrane region" description="Helical" evidence="3">
    <location>
        <begin position="983"/>
        <end position="1005"/>
    </location>
</feature>
<keyword evidence="3" id="KW-1133">Transmembrane helix</keyword>
<dbReference type="PANTHER" id="PTHR12526">
    <property type="entry name" value="GLYCOSYLTRANSFERASE"/>
    <property type="match status" value="1"/>
</dbReference>
<accession>A0A8K0W2A7</accession>
<feature type="transmembrane region" description="Helical" evidence="3">
    <location>
        <begin position="1017"/>
        <end position="1036"/>
    </location>
</feature>
<dbReference type="EMBL" id="JAGMVJ010000003">
    <property type="protein sequence ID" value="KAH7091998.1"/>
    <property type="molecule type" value="Genomic_DNA"/>
</dbReference>
<feature type="transmembrane region" description="Helical" evidence="3">
    <location>
        <begin position="875"/>
        <end position="896"/>
    </location>
</feature>
<comment type="caution">
    <text evidence="4">The sequence shown here is derived from an EMBL/GenBank/DDBJ whole genome shotgun (WGS) entry which is preliminary data.</text>
</comment>
<feature type="transmembrane region" description="Helical" evidence="3">
    <location>
        <begin position="1042"/>
        <end position="1058"/>
    </location>
</feature>
<gene>
    <name evidence="4" type="ORF">FB567DRAFT_228360</name>
</gene>
<feature type="transmembrane region" description="Helical" evidence="3">
    <location>
        <begin position="52"/>
        <end position="73"/>
    </location>
</feature>
<dbReference type="Gene3D" id="3.40.50.2000">
    <property type="entry name" value="Glycogen Phosphorylase B"/>
    <property type="match status" value="1"/>
</dbReference>
<feature type="transmembrane region" description="Helical" evidence="3">
    <location>
        <begin position="952"/>
        <end position="977"/>
    </location>
</feature>
<dbReference type="OrthoDB" id="2582433at2759"/>
<keyword evidence="3" id="KW-0472">Membrane</keyword>
<reference evidence="4" key="1">
    <citation type="journal article" date="2021" name="Nat. Commun.">
        <title>Genetic determinants of endophytism in the Arabidopsis root mycobiome.</title>
        <authorList>
            <person name="Mesny F."/>
            <person name="Miyauchi S."/>
            <person name="Thiergart T."/>
            <person name="Pickel B."/>
            <person name="Atanasova L."/>
            <person name="Karlsson M."/>
            <person name="Huettel B."/>
            <person name="Barry K.W."/>
            <person name="Haridas S."/>
            <person name="Chen C."/>
            <person name="Bauer D."/>
            <person name="Andreopoulos W."/>
            <person name="Pangilinan J."/>
            <person name="LaButti K."/>
            <person name="Riley R."/>
            <person name="Lipzen A."/>
            <person name="Clum A."/>
            <person name="Drula E."/>
            <person name="Henrissat B."/>
            <person name="Kohler A."/>
            <person name="Grigoriev I.V."/>
            <person name="Martin F.M."/>
            <person name="Hacquard S."/>
        </authorList>
    </citation>
    <scope>NUCLEOTIDE SEQUENCE</scope>
    <source>
        <strain evidence="4">MPI-SDFR-AT-0120</strain>
    </source>
</reference>
<feature type="coiled-coil region" evidence="1">
    <location>
        <begin position="485"/>
        <end position="512"/>
    </location>
</feature>
<organism evidence="4 5">
    <name type="scientific">Paraphoma chrysanthemicola</name>
    <dbReference type="NCBI Taxonomy" id="798071"/>
    <lineage>
        <taxon>Eukaryota</taxon>
        <taxon>Fungi</taxon>
        <taxon>Dikarya</taxon>
        <taxon>Ascomycota</taxon>
        <taxon>Pezizomycotina</taxon>
        <taxon>Dothideomycetes</taxon>
        <taxon>Pleosporomycetidae</taxon>
        <taxon>Pleosporales</taxon>
        <taxon>Pleosporineae</taxon>
        <taxon>Phaeosphaeriaceae</taxon>
        <taxon>Paraphoma</taxon>
    </lineage>
</organism>
<evidence type="ECO:0000256" key="2">
    <source>
        <dbReference type="SAM" id="MobiDB-lite"/>
    </source>
</evidence>